<sequence>MADEHMSNGEAAAWPTTGMIFSVAEVSRHGSAATAQPPRGSSAAPSVSHATTRMKRRRILGVDTWASVRQAVVLTWCPTSPVGSDGGV</sequence>
<feature type="region of interest" description="Disordered" evidence="1">
    <location>
        <begin position="28"/>
        <end position="52"/>
    </location>
</feature>
<proteinExistence type="predicted"/>
<keyword evidence="3" id="KW-1185">Reference proteome</keyword>
<evidence type="ECO:0000313" key="3">
    <source>
        <dbReference type="Proteomes" id="UP001629274"/>
    </source>
</evidence>
<reference evidence="2 3" key="1">
    <citation type="journal article" date="2024" name="Chem. Sci.">
        <title>Discovery of megapolipeptins by genome mining of a Burkholderiales bacteria collection.</title>
        <authorList>
            <person name="Paulo B.S."/>
            <person name="Recchia M.J.J."/>
            <person name="Lee S."/>
            <person name="Fergusson C.H."/>
            <person name="Romanowski S.B."/>
            <person name="Hernandez A."/>
            <person name="Krull N."/>
            <person name="Liu D.Y."/>
            <person name="Cavanagh H."/>
            <person name="Bos A."/>
            <person name="Gray C.A."/>
            <person name="Murphy B.T."/>
            <person name="Linington R.G."/>
            <person name="Eustaquio A.S."/>
        </authorList>
    </citation>
    <scope>NUCLEOTIDE SEQUENCE [LARGE SCALE GENOMIC DNA]</scope>
    <source>
        <strain evidence="2 3">RL17-351-BIE-A</strain>
    </source>
</reference>
<dbReference type="EMBL" id="JAQQDR010000014">
    <property type="protein sequence ID" value="MFM0242515.1"/>
    <property type="molecule type" value="Genomic_DNA"/>
</dbReference>
<evidence type="ECO:0000313" key="2">
    <source>
        <dbReference type="EMBL" id="MFM0242515.1"/>
    </source>
</evidence>
<organism evidence="2 3">
    <name type="scientific">Paraburkholderia phytofirmans</name>
    <dbReference type="NCBI Taxonomy" id="261302"/>
    <lineage>
        <taxon>Bacteria</taxon>
        <taxon>Pseudomonadati</taxon>
        <taxon>Pseudomonadota</taxon>
        <taxon>Betaproteobacteria</taxon>
        <taxon>Burkholderiales</taxon>
        <taxon>Burkholderiaceae</taxon>
        <taxon>Paraburkholderia</taxon>
    </lineage>
</organism>
<accession>A0ABW9BRI7</accession>
<evidence type="ECO:0000256" key="1">
    <source>
        <dbReference type="SAM" id="MobiDB-lite"/>
    </source>
</evidence>
<name>A0ABW9BRI7_9BURK</name>
<comment type="caution">
    <text evidence="2">The sequence shown here is derived from an EMBL/GenBank/DDBJ whole genome shotgun (WGS) entry which is preliminary data.</text>
</comment>
<dbReference type="Proteomes" id="UP001629274">
    <property type="component" value="Unassembled WGS sequence"/>
</dbReference>
<protein>
    <submittedName>
        <fullName evidence="2">Uncharacterized protein</fullName>
    </submittedName>
</protein>
<gene>
    <name evidence="2" type="ORF">PQR03_30690</name>
</gene>